<protein>
    <submittedName>
        <fullName evidence="3">Chromosome segregation protein</fullName>
    </submittedName>
</protein>
<proteinExistence type="predicted"/>
<evidence type="ECO:0000259" key="2">
    <source>
        <dbReference type="Pfam" id="PF13476"/>
    </source>
</evidence>
<accession>A0A5C6C9K8</accession>
<dbReference type="AlphaFoldDB" id="A0A5C6C9K8"/>
<dbReference type="OrthoDB" id="9791620at2"/>
<evidence type="ECO:0000313" key="3">
    <source>
        <dbReference type="EMBL" id="TWU21413.1"/>
    </source>
</evidence>
<dbReference type="PANTHER" id="PTHR42924">
    <property type="entry name" value="EXONUCLEASE"/>
    <property type="match status" value="1"/>
</dbReference>
<sequence length="925" mass="103021">MVSEARKAEIDILAITDHQTFDAYEKIYAESKTEGRALTVLPGIEITTHEGVHIIAIFPQEYTAKQREHFIGWLQIPGTGDTKIGSKKTVDDVLQHIVDEGGIVVAPHPWTPNIGFLSCSPKIQTRVNWLETGHIKLIQVKQDAHADKVTYIGHDKDGTWVNRYVLSSASPKQIAESTYCLAPFNRSDAHEPSDIGDGCSWFRMEAPTIDGLRQVACEPRTRISLDEPLAAVHDCILAVRVHGGYCKDQTFCFNESLNCIVGDNHAGKSAIFDFIRFVLGHTEDPTDDNSRLTLLRRLESILQAESKVELFLRSNGEHYVFERTFRPTTSGKDVTGCCDPAIAYVYDEDNENLEPADDFSFQIEVYEQGRIGLLRSDIDRQMEMLDEFAELDSTKAKRDEIFGKLTINATALKPLHAERETLKTEIAGLKRLEEELNEFNEQLPDEATEGEWGNAVAVVDEITGAVDTITLAAAQIPDPAVPNELADEDDVLVQLFSQSLPAVPVEKVADREAIVAWREDTQKGLNEIEAARAQLVGAIKRLSDTHQSHLKPWKAKHADHEKEIAEQLKKSGVESPTQLRQQIASHRAKIRKIKEKDQPRLGSVETEVSRLENERDTLRKQLQVANATIRKTRSDKAEELNGAFDKKIVVNVEASGDTRQYLESLREICDEITNKYQRIQNREQHLRNIAANVTPLELAEAVCNDGAIASRPGSPSLLELCDLTKNTQEVLCTIGCDIELVNKIETIEVPDVPRIKVKREGEETYADLATGLSPGEQSAAILTLALQTRSRPLIVDQPEDELGYSYVVNLIVPKMLKAKFLRQLIVVTHVANIPVLGDADYVIKLENRPHADTGRQCVVVAEGCFERSEVTTAVVQLEGGEQAFRFRQHRYSLTKMSEVVPAKAVEQKLKPTLAESPAAAADVSA</sequence>
<dbReference type="InterPro" id="IPR052018">
    <property type="entry name" value="PHP_domain"/>
</dbReference>
<dbReference type="SUPFAM" id="SSF89550">
    <property type="entry name" value="PHP domain-like"/>
    <property type="match status" value="1"/>
</dbReference>
<gene>
    <name evidence="3" type="ORF">Pla144_46340</name>
</gene>
<dbReference type="GO" id="GO:0016887">
    <property type="term" value="F:ATP hydrolysis activity"/>
    <property type="evidence" value="ECO:0007669"/>
    <property type="project" value="InterPro"/>
</dbReference>
<feature type="domain" description="Rad50/SbcC-type AAA" evidence="2">
    <location>
        <begin position="245"/>
        <end position="443"/>
    </location>
</feature>
<evidence type="ECO:0000256" key="1">
    <source>
        <dbReference type="SAM" id="Coils"/>
    </source>
</evidence>
<dbReference type="Proteomes" id="UP000318437">
    <property type="component" value="Unassembled WGS sequence"/>
</dbReference>
<feature type="coiled-coil region" evidence="1">
    <location>
        <begin position="601"/>
        <end position="635"/>
    </location>
</feature>
<evidence type="ECO:0000313" key="4">
    <source>
        <dbReference type="Proteomes" id="UP000318437"/>
    </source>
</evidence>
<comment type="caution">
    <text evidence="3">The sequence shown here is derived from an EMBL/GenBank/DDBJ whole genome shotgun (WGS) entry which is preliminary data.</text>
</comment>
<dbReference type="RefSeq" id="WP_146452867.1">
    <property type="nucleotide sequence ID" value="NZ_SJPS01000010.1"/>
</dbReference>
<name>A0A5C6C9K8_9BACT</name>
<dbReference type="GO" id="GO:0035312">
    <property type="term" value="F:5'-3' DNA exonuclease activity"/>
    <property type="evidence" value="ECO:0007669"/>
    <property type="project" value="TreeGrafter"/>
</dbReference>
<dbReference type="Pfam" id="PF13476">
    <property type="entry name" value="AAA_23"/>
    <property type="match status" value="1"/>
</dbReference>
<dbReference type="EMBL" id="SJPS01000010">
    <property type="protein sequence ID" value="TWU21413.1"/>
    <property type="molecule type" value="Genomic_DNA"/>
</dbReference>
<dbReference type="InterPro" id="IPR027417">
    <property type="entry name" value="P-loop_NTPase"/>
</dbReference>
<dbReference type="PANTHER" id="PTHR42924:SF3">
    <property type="entry name" value="POLYMERASE_HISTIDINOL PHOSPHATASE N-TERMINAL DOMAIN-CONTAINING PROTEIN"/>
    <property type="match status" value="1"/>
</dbReference>
<feature type="coiled-coil region" evidence="1">
    <location>
        <begin position="415"/>
        <end position="449"/>
    </location>
</feature>
<reference evidence="3 4" key="1">
    <citation type="submission" date="2019-02" db="EMBL/GenBank/DDBJ databases">
        <title>Deep-cultivation of Planctomycetes and their phenomic and genomic characterization uncovers novel biology.</title>
        <authorList>
            <person name="Wiegand S."/>
            <person name="Jogler M."/>
            <person name="Boedeker C."/>
            <person name="Pinto D."/>
            <person name="Vollmers J."/>
            <person name="Rivas-Marin E."/>
            <person name="Kohn T."/>
            <person name="Peeters S.H."/>
            <person name="Heuer A."/>
            <person name="Rast P."/>
            <person name="Oberbeckmann S."/>
            <person name="Bunk B."/>
            <person name="Jeske O."/>
            <person name="Meyerdierks A."/>
            <person name="Storesund J.E."/>
            <person name="Kallscheuer N."/>
            <person name="Luecker S."/>
            <person name="Lage O.M."/>
            <person name="Pohl T."/>
            <person name="Merkel B.J."/>
            <person name="Hornburger P."/>
            <person name="Mueller R.-W."/>
            <person name="Bruemmer F."/>
            <person name="Labrenz M."/>
            <person name="Spormann A.M."/>
            <person name="Op Den Camp H."/>
            <person name="Overmann J."/>
            <person name="Amann R."/>
            <person name="Jetten M.S.M."/>
            <person name="Mascher T."/>
            <person name="Medema M.H."/>
            <person name="Devos D.P."/>
            <person name="Kaster A.-K."/>
            <person name="Ovreas L."/>
            <person name="Rohde M."/>
            <person name="Galperin M.Y."/>
            <person name="Jogler C."/>
        </authorList>
    </citation>
    <scope>NUCLEOTIDE SEQUENCE [LARGE SCALE GENOMIC DNA]</scope>
    <source>
        <strain evidence="3 4">Pla144</strain>
    </source>
</reference>
<keyword evidence="4" id="KW-1185">Reference proteome</keyword>
<dbReference type="GO" id="GO:0004534">
    <property type="term" value="F:5'-3' RNA exonuclease activity"/>
    <property type="evidence" value="ECO:0007669"/>
    <property type="project" value="TreeGrafter"/>
</dbReference>
<dbReference type="Gene3D" id="3.40.50.300">
    <property type="entry name" value="P-loop containing nucleotide triphosphate hydrolases"/>
    <property type="match status" value="2"/>
</dbReference>
<dbReference type="SUPFAM" id="SSF52540">
    <property type="entry name" value="P-loop containing nucleoside triphosphate hydrolases"/>
    <property type="match status" value="1"/>
</dbReference>
<organism evidence="3 4">
    <name type="scientific">Bythopirellula polymerisocia</name>
    <dbReference type="NCBI Taxonomy" id="2528003"/>
    <lineage>
        <taxon>Bacteria</taxon>
        <taxon>Pseudomonadati</taxon>
        <taxon>Planctomycetota</taxon>
        <taxon>Planctomycetia</taxon>
        <taxon>Pirellulales</taxon>
        <taxon>Lacipirellulaceae</taxon>
        <taxon>Bythopirellula</taxon>
    </lineage>
</organism>
<dbReference type="GO" id="GO:0006302">
    <property type="term" value="P:double-strand break repair"/>
    <property type="evidence" value="ECO:0007669"/>
    <property type="project" value="InterPro"/>
</dbReference>
<dbReference type="InterPro" id="IPR016195">
    <property type="entry name" value="Pol/histidinol_Pase-like"/>
</dbReference>
<dbReference type="InterPro" id="IPR038729">
    <property type="entry name" value="Rad50/SbcC_AAA"/>
</dbReference>
<dbReference type="Gene3D" id="3.20.20.140">
    <property type="entry name" value="Metal-dependent hydrolases"/>
    <property type="match status" value="1"/>
</dbReference>
<keyword evidence="1" id="KW-0175">Coiled coil</keyword>